<evidence type="ECO:0000313" key="4">
    <source>
        <dbReference type="EMBL" id="EMS70973.1"/>
    </source>
</evidence>
<dbReference type="InterPro" id="IPR000683">
    <property type="entry name" value="Gfo/Idh/MocA-like_OxRdtase_N"/>
</dbReference>
<dbReference type="SUPFAM" id="SSF55347">
    <property type="entry name" value="Glyceraldehyde-3-phosphate dehydrogenase-like, C-terminal domain"/>
    <property type="match status" value="1"/>
</dbReference>
<evidence type="ECO:0000259" key="2">
    <source>
        <dbReference type="Pfam" id="PF01408"/>
    </source>
</evidence>
<comment type="caution">
    <text evidence="4">The sequence shown here is derived from an EMBL/GenBank/DDBJ whole genome shotgun (WGS) entry which is preliminary data.</text>
</comment>
<feature type="domain" description="Gfo/Idh/MocA-like oxidoreductase N-terminal" evidence="2">
    <location>
        <begin position="5"/>
        <end position="124"/>
    </location>
</feature>
<evidence type="ECO:0000313" key="5">
    <source>
        <dbReference type="Proteomes" id="UP000014155"/>
    </source>
</evidence>
<dbReference type="PANTHER" id="PTHR43593:SF1">
    <property type="entry name" value="INOSITOL 2-DEHYDROGENASE"/>
    <property type="match status" value="1"/>
</dbReference>
<dbReference type="PANTHER" id="PTHR43593">
    <property type="match status" value="1"/>
</dbReference>
<evidence type="ECO:0000256" key="1">
    <source>
        <dbReference type="ARBA" id="ARBA00010928"/>
    </source>
</evidence>
<sequence>MEKAKIAIIGLGDMGMGHFNGFSALKEAQVTAVCDREQAAVNRALDAVKGSNARQYTDYIEMLDKEELDAVVIAVPGYLHEELAIECIKRQKNIFLEKPVAINYEGYKRIVEAKKSSKSIIQVGLVYRYSNLYRTIGKKLNEQKELGNVMMAWCKEYRQCFPQEEWFYDETKSGGTIVEKDCHHFDIFNWMIGSKPKKVFAMGGQHVYKNGQDNLIDCSYSIKEPKIISNVSIVDHALVSIEYENGAKAQLGLCMYLKPQNNSGDGLEIGFIGDNGKQLIARRDECFGIYGGEFNDRVEYNPDIISDNNGFGHIGCQTQRLEFIDCITHGKQPIASIEQTEDALLIALAAEKSIKENRLVSISEYK</sequence>
<dbReference type="STRING" id="1195236.CTER_3211"/>
<dbReference type="Gene3D" id="3.40.50.720">
    <property type="entry name" value="NAD(P)-binding Rossmann-like Domain"/>
    <property type="match status" value="1"/>
</dbReference>
<dbReference type="Pfam" id="PF02894">
    <property type="entry name" value="GFO_IDH_MocA_C"/>
    <property type="match status" value="1"/>
</dbReference>
<dbReference type="PATRIC" id="fig|1195236.3.peg.3434"/>
<feature type="domain" description="Gfo/Idh/MocA-like oxidoreductase C-terminal" evidence="3">
    <location>
        <begin position="138"/>
        <end position="361"/>
    </location>
</feature>
<proteinExistence type="inferred from homology"/>
<evidence type="ECO:0000259" key="3">
    <source>
        <dbReference type="Pfam" id="PF02894"/>
    </source>
</evidence>
<gene>
    <name evidence="4" type="ORF">CTER_3211</name>
</gene>
<dbReference type="AlphaFoldDB" id="S0FR70"/>
<dbReference type="SUPFAM" id="SSF51735">
    <property type="entry name" value="NAD(P)-binding Rossmann-fold domains"/>
    <property type="match status" value="1"/>
</dbReference>
<dbReference type="GO" id="GO:0000166">
    <property type="term" value="F:nucleotide binding"/>
    <property type="evidence" value="ECO:0007669"/>
    <property type="project" value="InterPro"/>
</dbReference>
<reference evidence="4 5" key="1">
    <citation type="journal article" date="2013" name="Genome Announc.">
        <title>Draft Genome Sequence of the Cellulolytic, Mesophilic, Anaerobic Bacterium Clostridium termitidis Strain CT1112 (DSM 5398).</title>
        <authorList>
            <person name="Lal S."/>
            <person name="Ramachandran U."/>
            <person name="Zhang X."/>
            <person name="Munir R."/>
            <person name="Sparling R."/>
            <person name="Levin D.B."/>
        </authorList>
    </citation>
    <scope>NUCLEOTIDE SEQUENCE [LARGE SCALE GENOMIC DNA]</scope>
    <source>
        <strain evidence="4 5">CT1112</strain>
    </source>
</reference>
<accession>S0FR70</accession>
<organism evidence="4 5">
    <name type="scientific">Ruminiclostridium cellobioparum subsp. termitidis CT1112</name>
    <dbReference type="NCBI Taxonomy" id="1195236"/>
    <lineage>
        <taxon>Bacteria</taxon>
        <taxon>Bacillati</taxon>
        <taxon>Bacillota</taxon>
        <taxon>Clostridia</taxon>
        <taxon>Eubacteriales</taxon>
        <taxon>Oscillospiraceae</taxon>
        <taxon>Ruminiclostridium</taxon>
    </lineage>
</organism>
<keyword evidence="5" id="KW-1185">Reference proteome</keyword>
<dbReference type="RefSeq" id="WP_004627205.1">
    <property type="nucleotide sequence ID" value="NZ_AORV01000044.1"/>
</dbReference>
<dbReference type="EMBL" id="AORV01000044">
    <property type="protein sequence ID" value="EMS70973.1"/>
    <property type="molecule type" value="Genomic_DNA"/>
</dbReference>
<comment type="similarity">
    <text evidence="1">Belongs to the Gfo/Idh/MocA family.</text>
</comment>
<name>S0FR70_RUMCE</name>
<protein>
    <submittedName>
        <fullName evidence="4">Oxidoreductase domain protein</fullName>
    </submittedName>
</protein>
<dbReference type="InterPro" id="IPR050424">
    <property type="entry name" value="Gfo-Idh-MocA_inositol_DH"/>
</dbReference>
<dbReference type="InterPro" id="IPR036291">
    <property type="entry name" value="NAD(P)-bd_dom_sf"/>
</dbReference>
<dbReference type="Gene3D" id="3.30.360.10">
    <property type="entry name" value="Dihydrodipicolinate Reductase, domain 2"/>
    <property type="match status" value="1"/>
</dbReference>
<dbReference type="Pfam" id="PF01408">
    <property type="entry name" value="GFO_IDH_MocA"/>
    <property type="match status" value="1"/>
</dbReference>
<dbReference type="Proteomes" id="UP000014155">
    <property type="component" value="Unassembled WGS sequence"/>
</dbReference>
<dbReference type="InterPro" id="IPR004104">
    <property type="entry name" value="Gfo/Idh/MocA-like_OxRdtase_C"/>
</dbReference>
<dbReference type="eggNOG" id="COG0673">
    <property type="taxonomic scope" value="Bacteria"/>
</dbReference>